<dbReference type="Proteomes" id="UP000255467">
    <property type="component" value="Unassembled WGS sequence"/>
</dbReference>
<proteinExistence type="inferred from homology"/>
<evidence type="ECO:0000259" key="6">
    <source>
        <dbReference type="Pfam" id="PF00294"/>
    </source>
</evidence>
<sequence length="346" mass="36285">MIWPMPNRPRAVTVGEGLAVLVAQPGPLEDSPVFERGAGGAEANVAAVLTQLGVPTAWISRVGDDGFGRYLVRHLGERGVDISAVAVDTERPTAVYVKERGGGSDTPGDLAAGASRMLYYRTGSAASALSPADHDAAAALLDGCEVVHFTGITTALSDSATALTDSLLSRPRGDRLLSFDLNYRPALWHRRTANAAEVLARHVRGADVAFLGSDEAAAVFGTGDPDRLRALFPQPRHLVVKNDAHAVIGFLGERRLEVPALALTVTERIGAGDAFAGGYLGALLQGRPHEHLLRFGHLCAAAALTAVGDGAELPPPARLATLAALDTAEWSRLRYPDAVMTENVAS</sequence>
<keyword evidence="2 7" id="KW-0808">Transferase</keyword>
<reference evidence="7 8" key="1">
    <citation type="submission" date="2018-06" db="EMBL/GenBank/DDBJ databases">
        <authorList>
            <consortium name="Pathogen Informatics"/>
            <person name="Doyle S."/>
        </authorList>
    </citation>
    <scope>NUCLEOTIDE SEQUENCE [LARGE SCALE GENOMIC DNA]</scope>
    <source>
        <strain evidence="7 8">NCTC1934</strain>
    </source>
</reference>
<accession>A0A379JIB6</accession>
<keyword evidence="8" id="KW-1185">Reference proteome</keyword>
<evidence type="ECO:0000313" key="7">
    <source>
        <dbReference type="EMBL" id="SUD48302.1"/>
    </source>
</evidence>
<dbReference type="CDD" id="cd01166">
    <property type="entry name" value="KdgK"/>
    <property type="match status" value="1"/>
</dbReference>
<dbReference type="SUPFAM" id="SSF53613">
    <property type="entry name" value="Ribokinase-like"/>
    <property type="match status" value="1"/>
</dbReference>
<evidence type="ECO:0000256" key="3">
    <source>
        <dbReference type="ARBA" id="ARBA00022741"/>
    </source>
</evidence>
<dbReference type="InterPro" id="IPR011611">
    <property type="entry name" value="PfkB_dom"/>
</dbReference>
<dbReference type="PANTHER" id="PTHR43085:SF1">
    <property type="entry name" value="PSEUDOURIDINE KINASE-RELATED"/>
    <property type="match status" value="1"/>
</dbReference>
<dbReference type="GO" id="GO:0005524">
    <property type="term" value="F:ATP binding"/>
    <property type="evidence" value="ECO:0007669"/>
    <property type="project" value="UniProtKB-KW"/>
</dbReference>
<gene>
    <name evidence="7" type="primary">iolC_2</name>
    <name evidence="7" type="ORF">NCTC1934_05633</name>
</gene>
<organism evidence="7 8">
    <name type="scientific">Nocardia otitidiscaviarum</name>
    <dbReference type="NCBI Taxonomy" id="1823"/>
    <lineage>
        <taxon>Bacteria</taxon>
        <taxon>Bacillati</taxon>
        <taxon>Actinomycetota</taxon>
        <taxon>Actinomycetes</taxon>
        <taxon>Mycobacteriales</taxon>
        <taxon>Nocardiaceae</taxon>
        <taxon>Nocardia</taxon>
    </lineage>
</organism>
<dbReference type="EMBL" id="UGRY01000004">
    <property type="protein sequence ID" value="SUD48302.1"/>
    <property type="molecule type" value="Genomic_DNA"/>
</dbReference>
<evidence type="ECO:0000256" key="4">
    <source>
        <dbReference type="ARBA" id="ARBA00022777"/>
    </source>
</evidence>
<dbReference type="Gene3D" id="3.40.1190.20">
    <property type="match status" value="1"/>
</dbReference>
<evidence type="ECO:0000256" key="1">
    <source>
        <dbReference type="ARBA" id="ARBA00010688"/>
    </source>
</evidence>
<keyword evidence="4 7" id="KW-0418">Kinase</keyword>
<name>A0A379JIB6_9NOCA</name>
<keyword evidence="5" id="KW-0067">ATP-binding</keyword>
<evidence type="ECO:0000313" key="8">
    <source>
        <dbReference type="Proteomes" id="UP000255467"/>
    </source>
</evidence>
<protein>
    <submittedName>
        <fullName evidence="7">5-dehydro-2-deoxygluconokinase</fullName>
        <ecNumber evidence="7">2.7.1.92</ecNumber>
    </submittedName>
</protein>
<dbReference type="AlphaFoldDB" id="A0A379JIB6"/>
<dbReference type="InterPro" id="IPR050306">
    <property type="entry name" value="PfkB_Carbo_kinase"/>
</dbReference>
<dbReference type="STRING" id="1406858.GCA_000710895_03548"/>
<dbReference type="EC" id="2.7.1.92" evidence="7"/>
<feature type="domain" description="Carbohydrate kinase PfkB" evidence="6">
    <location>
        <begin position="32"/>
        <end position="313"/>
    </location>
</feature>
<evidence type="ECO:0000256" key="5">
    <source>
        <dbReference type="ARBA" id="ARBA00022840"/>
    </source>
</evidence>
<evidence type="ECO:0000256" key="2">
    <source>
        <dbReference type="ARBA" id="ARBA00022679"/>
    </source>
</evidence>
<dbReference type="PANTHER" id="PTHR43085">
    <property type="entry name" value="HEXOKINASE FAMILY MEMBER"/>
    <property type="match status" value="1"/>
</dbReference>
<dbReference type="Pfam" id="PF00294">
    <property type="entry name" value="PfkB"/>
    <property type="match status" value="1"/>
</dbReference>
<comment type="similarity">
    <text evidence="1">Belongs to the carbohydrate kinase PfkB family.</text>
</comment>
<dbReference type="GO" id="GO:0047590">
    <property type="term" value="F:5-dehydro-2-deoxygluconokinase activity"/>
    <property type="evidence" value="ECO:0007669"/>
    <property type="project" value="UniProtKB-EC"/>
</dbReference>
<keyword evidence="3" id="KW-0547">Nucleotide-binding</keyword>
<dbReference type="InterPro" id="IPR029056">
    <property type="entry name" value="Ribokinase-like"/>
</dbReference>